<dbReference type="Pfam" id="PF00561">
    <property type="entry name" value="Abhydrolase_1"/>
    <property type="match status" value="1"/>
</dbReference>
<keyword evidence="4" id="KW-1185">Reference proteome</keyword>
<dbReference type="PANTHER" id="PTHR43329">
    <property type="entry name" value="EPOXIDE HYDROLASE"/>
    <property type="match status" value="1"/>
</dbReference>
<dbReference type="InterPro" id="IPR029058">
    <property type="entry name" value="AB_hydrolase_fold"/>
</dbReference>
<feature type="domain" description="AB hydrolase-1" evidence="2">
    <location>
        <begin position="57"/>
        <end position="162"/>
    </location>
</feature>
<dbReference type="InterPro" id="IPR000639">
    <property type="entry name" value="Epox_hydrolase-like"/>
</dbReference>
<dbReference type="Proteomes" id="UP000198582">
    <property type="component" value="Unassembled WGS sequence"/>
</dbReference>
<dbReference type="GO" id="GO:0016787">
    <property type="term" value="F:hydrolase activity"/>
    <property type="evidence" value="ECO:0007669"/>
    <property type="project" value="UniProtKB-KW"/>
</dbReference>
<name>A0A1H8XWE9_9PSEU</name>
<evidence type="ECO:0000256" key="1">
    <source>
        <dbReference type="ARBA" id="ARBA00022801"/>
    </source>
</evidence>
<protein>
    <submittedName>
        <fullName evidence="3">Pimeloyl-ACP methyl ester carboxylesterase</fullName>
    </submittedName>
</protein>
<keyword evidence="1" id="KW-0378">Hydrolase</keyword>
<accession>A0A1H8XWE9</accession>
<evidence type="ECO:0000313" key="3">
    <source>
        <dbReference type="EMBL" id="SEP44127.1"/>
    </source>
</evidence>
<dbReference type="PRINTS" id="PR00412">
    <property type="entry name" value="EPOXHYDRLASE"/>
</dbReference>
<reference evidence="4" key="1">
    <citation type="submission" date="2016-10" db="EMBL/GenBank/DDBJ databases">
        <authorList>
            <person name="Varghese N."/>
            <person name="Submissions S."/>
        </authorList>
    </citation>
    <scope>NUCLEOTIDE SEQUENCE [LARGE SCALE GENOMIC DNA]</scope>
    <source>
        <strain evidence="4">DSM 44993</strain>
    </source>
</reference>
<dbReference type="InterPro" id="IPR000073">
    <property type="entry name" value="AB_hydrolase_1"/>
</dbReference>
<dbReference type="AlphaFoldDB" id="A0A1H8XWE9"/>
<organism evidence="3 4">
    <name type="scientific">Amycolatopsis saalfeldensis</name>
    <dbReference type="NCBI Taxonomy" id="394193"/>
    <lineage>
        <taxon>Bacteria</taxon>
        <taxon>Bacillati</taxon>
        <taxon>Actinomycetota</taxon>
        <taxon>Actinomycetes</taxon>
        <taxon>Pseudonocardiales</taxon>
        <taxon>Pseudonocardiaceae</taxon>
        <taxon>Amycolatopsis</taxon>
    </lineage>
</organism>
<proteinExistence type="predicted"/>
<dbReference type="EMBL" id="FOEF01000009">
    <property type="protein sequence ID" value="SEP44127.1"/>
    <property type="molecule type" value="Genomic_DNA"/>
</dbReference>
<evidence type="ECO:0000313" key="4">
    <source>
        <dbReference type="Proteomes" id="UP000198582"/>
    </source>
</evidence>
<dbReference type="Gene3D" id="3.40.50.1820">
    <property type="entry name" value="alpha/beta hydrolase"/>
    <property type="match status" value="1"/>
</dbReference>
<dbReference type="STRING" id="394193.SAMN04489732_109176"/>
<dbReference type="SUPFAM" id="SSF53474">
    <property type="entry name" value="alpha/beta-Hydrolases"/>
    <property type="match status" value="1"/>
</dbReference>
<evidence type="ECO:0000259" key="2">
    <source>
        <dbReference type="Pfam" id="PF00561"/>
    </source>
</evidence>
<gene>
    <name evidence="3" type="ORF">SAMN04489732_109176</name>
</gene>
<sequence length="313" mass="33477">MDKSIVYLLELDKQLVYRLDRNPMNRLAATIPGVDHHRVRLNGTELHYVAAGAAGSPVLLVHGFPETWWVFHKLIPLLSRHHRVFAVDLRGFGDSATAAPDHDSATAAKDLSDLIAGLDVGPVHLTGQDISGPTTFRVAANHPELLRSFTGIETALPAFGAERLADVAHGGAWHIGVLAAPGIPEMLLAGRERTFLADYAIPSLAGNPDAFTDGDIDELVRSYARPDAFAGAAGLYRSLLSDGEEIRGLAARKLDLPVLAVAGSPGRTPAMLRQVATSVTAVHIEEIGHYVAMEAPDRLAAALQSFYAGIDRN</sequence>